<reference evidence="2" key="1">
    <citation type="journal article" date="2014" name="Front. Microbiol.">
        <title>High frequency of phylogenetically diverse reductive dehalogenase-homologous genes in deep subseafloor sedimentary metagenomes.</title>
        <authorList>
            <person name="Kawai M."/>
            <person name="Futagami T."/>
            <person name="Toyoda A."/>
            <person name="Takaki Y."/>
            <person name="Nishi S."/>
            <person name="Hori S."/>
            <person name="Arai W."/>
            <person name="Tsubouchi T."/>
            <person name="Morono Y."/>
            <person name="Uchiyama I."/>
            <person name="Ito T."/>
            <person name="Fujiyama A."/>
            <person name="Inagaki F."/>
            <person name="Takami H."/>
        </authorList>
    </citation>
    <scope>NUCLEOTIDE SEQUENCE</scope>
    <source>
        <strain evidence="2">Expedition CK06-06</strain>
    </source>
</reference>
<evidence type="ECO:0000313" key="2">
    <source>
        <dbReference type="EMBL" id="GAG82477.1"/>
    </source>
</evidence>
<dbReference type="InterPro" id="IPR001226">
    <property type="entry name" value="Flavodoxin_CS"/>
</dbReference>
<dbReference type="InterPro" id="IPR052200">
    <property type="entry name" value="Protoporphyrinogen_IX_DH"/>
</dbReference>
<evidence type="ECO:0000259" key="1">
    <source>
        <dbReference type="Pfam" id="PF12724"/>
    </source>
</evidence>
<proteinExistence type="predicted"/>
<dbReference type="PANTHER" id="PTHR38030">
    <property type="entry name" value="PROTOPORPHYRINOGEN IX DEHYDROGENASE [MENAQUINONE]"/>
    <property type="match status" value="1"/>
</dbReference>
<dbReference type="EMBL" id="BART01019146">
    <property type="protein sequence ID" value="GAG82477.1"/>
    <property type="molecule type" value="Genomic_DNA"/>
</dbReference>
<dbReference type="InterPro" id="IPR026816">
    <property type="entry name" value="Flavodoxin_dom"/>
</dbReference>
<dbReference type="GO" id="GO:0009055">
    <property type="term" value="F:electron transfer activity"/>
    <property type="evidence" value="ECO:0007669"/>
    <property type="project" value="InterPro"/>
</dbReference>
<dbReference type="GO" id="GO:0006783">
    <property type="term" value="P:heme biosynthetic process"/>
    <property type="evidence" value="ECO:0007669"/>
    <property type="project" value="TreeGrafter"/>
</dbReference>
<accession>X1BMV2</accession>
<dbReference type="PROSITE" id="PS00201">
    <property type="entry name" value="FLAVODOXIN"/>
    <property type="match status" value="1"/>
</dbReference>
<dbReference type="InterPro" id="IPR029039">
    <property type="entry name" value="Flavoprotein-like_sf"/>
</dbReference>
<gene>
    <name evidence="2" type="ORF">S01H4_35917</name>
</gene>
<dbReference type="PANTHER" id="PTHR38030:SF2">
    <property type="entry name" value="PROTOPORPHYRINOGEN IX DEHYDROGENASE [QUINONE]"/>
    <property type="match status" value="1"/>
</dbReference>
<name>X1BMV2_9ZZZZ</name>
<dbReference type="GO" id="GO:0070819">
    <property type="term" value="F:menaquinone-dependent protoporphyrinogen oxidase activity"/>
    <property type="evidence" value="ECO:0007669"/>
    <property type="project" value="TreeGrafter"/>
</dbReference>
<feature type="domain" description="Flavodoxin" evidence="1">
    <location>
        <begin position="4"/>
        <end position="136"/>
    </location>
</feature>
<protein>
    <recommendedName>
        <fullName evidence="1">Flavodoxin domain-containing protein</fullName>
    </recommendedName>
</protein>
<sequence length="154" mass="17872">MKTVVVYKSISGFTKKYAEWIAQELRADLLRLEKIDISILLKYDIIIYGGSLHAVGISGVNIMKNNLNKLKDKNIIIFTIGASPSKESTISEVRDSNFSVEEQKQIQFYYFRGGFDFNKLNFTNKILMTLMKWKIKLKRHKTPDEKGMCSYLFK</sequence>
<dbReference type="GO" id="GO:0010181">
    <property type="term" value="F:FMN binding"/>
    <property type="evidence" value="ECO:0007669"/>
    <property type="project" value="InterPro"/>
</dbReference>
<dbReference type="Pfam" id="PF12724">
    <property type="entry name" value="Flavodoxin_5"/>
    <property type="match status" value="1"/>
</dbReference>
<comment type="caution">
    <text evidence="2">The sequence shown here is derived from an EMBL/GenBank/DDBJ whole genome shotgun (WGS) entry which is preliminary data.</text>
</comment>
<dbReference type="SUPFAM" id="SSF52218">
    <property type="entry name" value="Flavoproteins"/>
    <property type="match status" value="1"/>
</dbReference>
<organism evidence="2">
    <name type="scientific">marine sediment metagenome</name>
    <dbReference type="NCBI Taxonomy" id="412755"/>
    <lineage>
        <taxon>unclassified sequences</taxon>
        <taxon>metagenomes</taxon>
        <taxon>ecological metagenomes</taxon>
    </lineage>
</organism>
<dbReference type="AlphaFoldDB" id="X1BMV2"/>
<dbReference type="Gene3D" id="3.40.50.360">
    <property type="match status" value="1"/>
</dbReference>